<dbReference type="Pfam" id="PF01575">
    <property type="entry name" value="MaoC_dehydratas"/>
    <property type="match status" value="1"/>
</dbReference>
<comment type="caution">
    <text evidence="3">The sequence shown here is derived from an EMBL/GenBank/DDBJ whole genome shotgun (WGS) entry which is preliminary data.</text>
</comment>
<dbReference type="PANTHER" id="PTHR43841:SF1">
    <property type="entry name" value="3-HYDROXYACYL-THIOESTER DEHYDRATASE X"/>
    <property type="match status" value="1"/>
</dbReference>
<feature type="domain" description="MaoC-like" evidence="2">
    <location>
        <begin position="172"/>
        <end position="241"/>
    </location>
</feature>
<sequence>MTSLALLYLKAGLTGFARHGDVLPSAPLTADVTVDRAHLAAYNEVCGFRVGENLPVTYPHVLGFPLQLRLMTDRAFPFALPGLVHVENRVTQSCALTATDPLALAVHAENLRPHDRGTQFDVVTTAAVDGEVVWTGTSTYLKRGGGAGSGAGDHTAPPRPTGVWRVPADIGRRYAAVSGDRNPIHLHPLAAKAFGFPRAIAHGMWTKARCLAAFEGRLPDACTVEVRFKAPVLLPATVDFSTDGGHFALHHPKSGKPHLTGAFPHSA</sequence>
<dbReference type="EMBL" id="PVTF01000001">
    <property type="protein sequence ID" value="PRY45761.1"/>
    <property type="molecule type" value="Genomic_DNA"/>
</dbReference>
<dbReference type="GO" id="GO:0006633">
    <property type="term" value="P:fatty acid biosynthetic process"/>
    <property type="evidence" value="ECO:0007669"/>
    <property type="project" value="InterPro"/>
</dbReference>
<accession>A0A2T0TJI3</accession>
<dbReference type="InterPro" id="IPR002539">
    <property type="entry name" value="MaoC-like_dom"/>
</dbReference>
<evidence type="ECO:0000256" key="1">
    <source>
        <dbReference type="ARBA" id="ARBA00005254"/>
    </source>
</evidence>
<dbReference type="InterPro" id="IPR029069">
    <property type="entry name" value="HotDog_dom_sf"/>
</dbReference>
<evidence type="ECO:0000313" key="3">
    <source>
        <dbReference type="EMBL" id="PRY45761.1"/>
    </source>
</evidence>
<gene>
    <name evidence="3" type="ORF">CLV43_10121</name>
</gene>
<dbReference type="Gene3D" id="3.10.129.10">
    <property type="entry name" value="Hotdog Thioesterase"/>
    <property type="match status" value="1"/>
</dbReference>
<evidence type="ECO:0000259" key="2">
    <source>
        <dbReference type="Pfam" id="PF01575"/>
    </source>
</evidence>
<dbReference type="SUPFAM" id="SSF54637">
    <property type="entry name" value="Thioesterase/thiol ester dehydrase-isomerase"/>
    <property type="match status" value="2"/>
</dbReference>
<name>A0A2T0TJI3_9PSEU</name>
<keyword evidence="4" id="KW-1185">Reference proteome</keyword>
<reference evidence="3 4" key="1">
    <citation type="submission" date="2018-03" db="EMBL/GenBank/DDBJ databases">
        <title>Genomic Encyclopedia of Archaeal and Bacterial Type Strains, Phase II (KMG-II): from individual species to whole genera.</title>
        <authorList>
            <person name="Goeker M."/>
        </authorList>
    </citation>
    <scope>NUCLEOTIDE SEQUENCE [LARGE SCALE GENOMIC DNA]</scope>
    <source>
        <strain evidence="3 4">DSM 44720</strain>
    </source>
</reference>
<dbReference type="AlphaFoldDB" id="A0A2T0TJI3"/>
<dbReference type="InterPro" id="IPR003965">
    <property type="entry name" value="Fatty_acid_synthase"/>
</dbReference>
<dbReference type="GO" id="GO:0004312">
    <property type="term" value="F:fatty acid synthase activity"/>
    <property type="evidence" value="ECO:0007669"/>
    <property type="project" value="InterPro"/>
</dbReference>
<comment type="similarity">
    <text evidence="1">Belongs to the enoyl-CoA hydratase/isomerase family.</text>
</comment>
<dbReference type="PRINTS" id="PR01483">
    <property type="entry name" value="FASYNTHASE"/>
</dbReference>
<protein>
    <submittedName>
        <fullName evidence="3">MaoC dehydratase-like protein</fullName>
    </submittedName>
</protein>
<dbReference type="Proteomes" id="UP000239494">
    <property type="component" value="Unassembled WGS sequence"/>
</dbReference>
<dbReference type="GO" id="GO:0005835">
    <property type="term" value="C:fatty acid synthase complex"/>
    <property type="evidence" value="ECO:0007669"/>
    <property type="project" value="InterPro"/>
</dbReference>
<evidence type="ECO:0000313" key="4">
    <source>
        <dbReference type="Proteomes" id="UP000239494"/>
    </source>
</evidence>
<dbReference type="RefSeq" id="WP_106184892.1">
    <property type="nucleotide sequence ID" value="NZ_PVTF01000001.1"/>
</dbReference>
<proteinExistence type="inferred from homology"/>
<dbReference type="PANTHER" id="PTHR43841">
    <property type="entry name" value="3-HYDROXYACYL-THIOESTER DEHYDRATASE HTDX-RELATED"/>
    <property type="match status" value="1"/>
</dbReference>
<dbReference type="OrthoDB" id="9774179at2"/>
<organism evidence="3 4">
    <name type="scientific">Umezawaea tangerina</name>
    <dbReference type="NCBI Taxonomy" id="84725"/>
    <lineage>
        <taxon>Bacteria</taxon>
        <taxon>Bacillati</taxon>
        <taxon>Actinomycetota</taxon>
        <taxon>Actinomycetes</taxon>
        <taxon>Pseudonocardiales</taxon>
        <taxon>Pseudonocardiaceae</taxon>
        <taxon>Umezawaea</taxon>
    </lineage>
</organism>